<dbReference type="OrthoDB" id="3176638at2"/>
<protein>
    <submittedName>
        <fullName evidence="6">cAMP-binding domain of CRP or a regulatory subunit of cAMP-dependent protein kinases</fullName>
    </submittedName>
</protein>
<evidence type="ECO:0000313" key="6">
    <source>
        <dbReference type="EMBL" id="SHE78415.1"/>
    </source>
</evidence>
<dbReference type="SUPFAM" id="SSF51206">
    <property type="entry name" value="cAMP-binding domain-like"/>
    <property type="match status" value="1"/>
</dbReference>
<accession>A0A1M4WB70</accession>
<keyword evidence="2" id="KW-0238">DNA-binding</keyword>
<dbReference type="GO" id="GO:0016301">
    <property type="term" value="F:kinase activity"/>
    <property type="evidence" value="ECO:0007669"/>
    <property type="project" value="UniProtKB-KW"/>
</dbReference>
<dbReference type="GO" id="GO:0003677">
    <property type="term" value="F:DNA binding"/>
    <property type="evidence" value="ECO:0007669"/>
    <property type="project" value="UniProtKB-KW"/>
</dbReference>
<dbReference type="CDD" id="cd00038">
    <property type="entry name" value="CAP_ED"/>
    <property type="match status" value="1"/>
</dbReference>
<dbReference type="InterPro" id="IPR018490">
    <property type="entry name" value="cNMP-bd_dom_sf"/>
</dbReference>
<dbReference type="RefSeq" id="WP_072850527.1">
    <property type="nucleotide sequence ID" value="NZ_FQVI01000006.1"/>
</dbReference>
<dbReference type="InterPro" id="IPR036390">
    <property type="entry name" value="WH_DNA-bd_sf"/>
</dbReference>
<keyword evidence="3" id="KW-0804">Transcription</keyword>
<sequence>MHQLPFADLCREHENYSRYLKYKTYKTASIIYSLGDPIDAIGIVTDGILKAETDTAGGEEMCSAYFEEKDILPEFLYFSGRRSYTYNLVAAKRTTVAWMPASKFEEMIEEDTRMMYSLLLYVSQRGLKNQLLLNCLNYQTIRQRVAFWLVGMDHLYEDGQIPLPVSQTVWANKLHVSRSSLNQELKKMEALGYFRRNSGGLKLLDAEGLSGLL</sequence>
<feature type="domain" description="Cyclic nucleotide-binding" evidence="4">
    <location>
        <begin position="23"/>
        <end position="111"/>
    </location>
</feature>
<evidence type="ECO:0000259" key="4">
    <source>
        <dbReference type="Pfam" id="PF00027"/>
    </source>
</evidence>
<name>A0A1M4WB70_9CLOT</name>
<gene>
    <name evidence="6" type="ORF">SAMN02745158_01526</name>
</gene>
<proteinExistence type="predicted"/>
<evidence type="ECO:0000256" key="2">
    <source>
        <dbReference type="ARBA" id="ARBA00023125"/>
    </source>
</evidence>
<dbReference type="Pfam" id="PF13545">
    <property type="entry name" value="HTH_Crp_2"/>
    <property type="match status" value="1"/>
</dbReference>
<keyword evidence="6" id="KW-0808">Transferase</keyword>
<evidence type="ECO:0000256" key="1">
    <source>
        <dbReference type="ARBA" id="ARBA00023015"/>
    </source>
</evidence>
<dbReference type="EMBL" id="FQVI01000006">
    <property type="protein sequence ID" value="SHE78415.1"/>
    <property type="molecule type" value="Genomic_DNA"/>
</dbReference>
<dbReference type="AlphaFoldDB" id="A0A1M4WB70"/>
<dbReference type="SUPFAM" id="SSF46785">
    <property type="entry name" value="Winged helix' DNA-binding domain"/>
    <property type="match status" value="1"/>
</dbReference>
<reference evidence="6 7" key="1">
    <citation type="submission" date="2016-11" db="EMBL/GenBank/DDBJ databases">
        <authorList>
            <person name="Jaros S."/>
            <person name="Januszkiewicz K."/>
            <person name="Wedrychowicz H."/>
        </authorList>
    </citation>
    <scope>NUCLEOTIDE SEQUENCE [LARGE SCALE GENOMIC DNA]</scope>
    <source>
        <strain evidence="6 7">DSM 17459</strain>
    </source>
</reference>
<dbReference type="Pfam" id="PF00027">
    <property type="entry name" value="cNMP_binding"/>
    <property type="match status" value="1"/>
</dbReference>
<evidence type="ECO:0000313" key="7">
    <source>
        <dbReference type="Proteomes" id="UP000184245"/>
    </source>
</evidence>
<dbReference type="InterPro" id="IPR000595">
    <property type="entry name" value="cNMP-bd_dom"/>
</dbReference>
<keyword evidence="6" id="KW-0418">Kinase</keyword>
<feature type="domain" description="HTH crp-type" evidence="5">
    <location>
        <begin position="143"/>
        <end position="210"/>
    </location>
</feature>
<keyword evidence="1" id="KW-0805">Transcription regulation</keyword>
<evidence type="ECO:0000256" key="3">
    <source>
        <dbReference type="ARBA" id="ARBA00023163"/>
    </source>
</evidence>
<keyword evidence="7" id="KW-1185">Reference proteome</keyword>
<dbReference type="STRING" id="1122155.SAMN02745158_01526"/>
<evidence type="ECO:0000259" key="5">
    <source>
        <dbReference type="Pfam" id="PF13545"/>
    </source>
</evidence>
<dbReference type="GO" id="GO:0006355">
    <property type="term" value="P:regulation of DNA-templated transcription"/>
    <property type="evidence" value="ECO:0007669"/>
    <property type="project" value="InterPro"/>
</dbReference>
<organism evidence="6 7">
    <name type="scientific">Lactonifactor longoviformis DSM 17459</name>
    <dbReference type="NCBI Taxonomy" id="1122155"/>
    <lineage>
        <taxon>Bacteria</taxon>
        <taxon>Bacillati</taxon>
        <taxon>Bacillota</taxon>
        <taxon>Clostridia</taxon>
        <taxon>Eubacteriales</taxon>
        <taxon>Clostridiaceae</taxon>
        <taxon>Lactonifactor</taxon>
    </lineage>
</organism>
<dbReference type="Proteomes" id="UP000184245">
    <property type="component" value="Unassembled WGS sequence"/>
</dbReference>
<dbReference type="InterPro" id="IPR014710">
    <property type="entry name" value="RmlC-like_jellyroll"/>
</dbReference>
<dbReference type="InterPro" id="IPR012318">
    <property type="entry name" value="HTH_CRP"/>
</dbReference>
<dbReference type="Gene3D" id="2.60.120.10">
    <property type="entry name" value="Jelly Rolls"/>
    <property type="match status" value="1"/>
</dbReference>